<feature type="region of interest" description="Disordered" evidence="1">
    <location>
        <begin position="119"/>
        <end position="166"/>
    </location>
</feature>
<dbReference type="Pfam" id="PF05239">
    <property type="entry name" value="PRC"/>
    <property type="match status" value="1"/>
</dbReference>
<dbReference type="EMBL" id="JAVREJ010000020">
    <property type="protein sequence ID" value="MDT0352609.1"/>
    <property type="molecule type" value="Genomic_DNA"/>
</dbReference>
<dbReference type="Pfam" id="PF09557">
    <property type="entry name" value="DUF2382"/>
    <property type="match status" value="1"/>
</dbReference>
<accession>A0ABU2NFE7</accession>
<evidence type="ECO:0000313" key="4">
    <source>
        <dbReference type="EMBL" id="MDT0352609.1"/>
    </source>
</evidence>
<reference evidence="5" key="1">
    <citation type="submission" date="2023-07" db="EMBL/GenBank/DDBJ databases">
        <title>30 novel species of actinomycetes from the DSMZ collection.</title>
        <authorList>
            <person name="Nouioui I."/>
        </authorList>
    </citation>
    <scope>NUCLEOTIDE SEQUENCE [LARGE SCALE GENOMIC DNA]</scope>
    <source>
        <strain evidence="5">DSM 45834</strain>
    </source>
</reference>
<dbReference type="PANTHER" id="PTHR38463">
    <property type="entry name" value="STRESS RESPONSE PROTEIN YSNF"/>
    <property type="match status" value="1"/>
</dbReference>
<dbReference type="InterPro" id="IPR011033">
    <property type="entry name" value="PRC_barrel-like_sf"/>
</dbReference>
<gene>
    <name evidence="4" type="ORF">RM445_24085</name>
</gene>
<dbReference type="InterPro" id="IPR019060">
    <property type="entry name" value="DUF2382"/>
</dbReference>
<evidence type="ECO:0000256" key="1">
    <source>
        <dbReference type="SAM" id="MobiDB-lite"/>
    </source>
</evidence>
<dbReference type="InterPro" id="IPR052967">
    <property type="entry name" value="Stress_Response_Assoc"/>
</dbReference>
<dbReference type="InterPro" id="IPR027275">
    <property type="entry name" value="PRC-brl_dom"/>
</dbReference>
<feature type="region of interest" description="Disordered" evidence="1">
    <location>
        <begin position="255"/>
        <end position="285"/>
    </location>
</feature>
<evidence type="ECO:0000259" key="3">
    <source>
        <dbReference type="Pfam" id="PF09557"/>
    </source>
</evidence>
<dbReference type="Gene3D" id="3.90.50.10">
    <property type="entry name" value="Photosynthetic Reaction Center, subunit H, domain 2"/>
    <property type="match status" value="1"/>
</dbReference>
<feature type="compositionally biased region" description="Basic and acidic residues" evidence="1">
    <location>
        <begin position="265"/>
        <end position="285"/>
    </location>
</feature>
<dbReference type="InterPro" id="IPR014747">
    <property type="entry name" value="Bac_photo_RC_H_C"/>
</dbReference>
<organism evidence="4 5">
    <name type="scientific">Pseudonocardia charpentierae</name>
    <dbReference type="NCBI Taxonomy" id="3075545"/>
    <lineage>
        <taxon>Bacteria</taxon>
        <taxon>Bacillati</taxon>
        <taxon>Actinomycetota</taxon>
        <taxon>Actinomycetes</taxon>
        <taxon>Pseudonocardiales</taxon>
        <taxon>Pseudonocardiaceae</taxon>
        <taxon>Pseudonocardia</taxon>
    </lineage>
</organism>
<sequence length="285" mass="31188">MIGESQVQSLIGATAYDPSGDKIGKIGQIYYDDDSNQPRWATVSTGLFGTNETFVPVQDAELTGDRVTLAYDKATIKDAPSIAEDGHLSPEEEQQLYRHYGLGYGTSGTNTTQTAAQNTYAADTSERGVRDRDLDGDGVSDRLESGTVGRDTSGPTTDDAMTRSEEQLRVGTETREAGRARLRKHVVTEHQQTTVPVSHEEVTLEREPITDANRGDAYDGPAISEEEHEVTLHAERPVVDTEAVAVERVRLGKETVTDQETVGGEVRKEEVELDKGHNADRDNLR</sequence>
<dbReference type="PANTHER" id="PTHR38463:SF1">
    <property type="entry name" value="STRESS RESPONSE PROTEIN YSNF"/>
    <property type="match status" value="1"/>
</dbReference>
<dbReference type="NCBIfam" id="TIGR02271">
    <property type="entry name" value="YsnF/AvaK domain"/>
    <property type="match status" value="1"/>
</dbReference>
<evidence type="ECO:0000259" key="2">
    <source>
        <dbReference type="Pfam" id="PF05239"/>
    </source>
</evidence>
<comment type="caution">
    <text evidence="4">The sequence shown here is derived from an EMBL/GenBank/DDBJ whole genome shotgun (WGS) entry which is preliminary data.</text>
</comment>
<dbReference type="SUPFAM" id="SSF50346">
    <property type="entry name" value="PRC-barrel domain"/>
    <property type="match status" value="1"/>
</dbReference>
<dbReference type="RefSeq" id="WP_311559116.1">
    <property type="nucleotide sequence ID" value="NZ_JAVREJ010000020.1"/>
</dbReference>
<name>A0ABU2NFE7_9PSEU</name>
<feature type="compositionally biased region" description="Basic and acidic residues" evidence="1">
    <location>
        <begin position="124"/>
        <end position="144"/>
    </location>
</feature>
<evidence type="ECO:0000313" key="5">
    <source>
        <dbReference type="Proteomes" id="UP001183202"/>
    </source>
</evidence>
<keyword evidence="5" id="KW-1185">Reference proteome</keyword>
<protein>
    <submittedName>
        <fullName evidence="4">PRC and DUF2382 domain-containing protein</fullName>
    </submittedName>
</protein>
<feature type="domain" description="PRC-barrel" evidence="2">
    <location>
        <begin position="4"/>
        <end position="74"/>
    </location>
</feature>
<dbReference type="Proteomes" id="UP001183202">
    <property type="component" value="Unassembled WGS sequence"/>
</dbReference>
<feature type="domain" description="DUF2382" evidence="3">
    <location>
        <begin position="161"/>
        <end position="272"/>
    </location>
</feature>
<proteinExistence type="predicted"/>